<dbReference type="SMART" id="SM00448">
    <property type="entry name" value="REC"/>
    <property type="match status" value="2"/>
</dbReference>
<keyword evidence="10" id="KW-1185">Reference proteome</keyword>
<dbReference type="InParanoid" id="A0A2P6NAX2"/>
<dbReference type="InterPro" id="IPR011006">
    <property type="entry name" value="CheY-like_superfamily"/>
</dbReference>
<feature type="compositionally biased region" description="Basic and acidic residues" evidence="5">
    <location>
        <begin position="361"/>
        <end position="370"/>
    </location>
</feature>
<dbReference type="SUPFAM" id="SSF52172">
    <property type="entry name" value="CheY-like"/>
    <property type="match status" value="2"/>
</dbReference>
<dbReference type="InterPro" id="IPR003594">
    <property type="entry name" value="HATPase_dom"/>
</dbReference>
<dbReference type="Gene3D" id="3.30.1540.10">
    <property type="entry name" value="formyl-coa transferase, domain 3"/>
    <property type="match status" value="1"/>
</dbReference>
<dbReference type="PANTHER" id="PTHR48228:SF5">
    <property type="entry name" value="ALPHA-METHYLACYL-COA RACEMASE"/>
    <property type="match status" value="1"/>
</dbReference>
<dbReference type="Gene3D" id="1.10.287.130">
    <property type="match status" value="1"/>
</dbReference>
<evidence type="ECO:0000259" key="7">
    <source>
        <dbReference type="PROSITE" id="PS50110"/>
    </source>
</evidence>
<evidence type="ECO:0000256" key="4">
    <source>
        <dbReference type="SAM" id="Coils"/>
    </source>
</evidence>
<feature type="region of interest" description="Disordered" evidence="5">
    <location>
        <begin position="345"/>
        <end position="397"/>
    </location>
</feature>
<dbReference type="InterPro" id="IPR001789">
    <property type="entry name" value="Sig_transdc_resp-reg_receiver"/>
</dbReference>
<feature type="coiled-coil region" evidence="4">
    <location>
        <begin position="47"/>
        <end position="156"/>
    </location>
</feature>
<dbReference type="CDD" id="cd17546">
    <property type="entry name" value="REC_hyHK_CKI1_RcsC-like"/>
    <property type="match status" value="1"/>
</dbReference>
<sequence>MTDDEESTPSTEEDYSSDEESREPRSPALATQLTDYVSKSRQYISYLERKLEEKTAHNQEVVEENKKMKLHIEALEADREALITENEEAIKASEAEYMSNLKMFLVEVENLQEASEQQERELTAEKELNAKLTAKNEEATKALAQLETRMITQKKEEAAKFRRTLTFHAPPSLDGNDYNSEELIKHLFNKMESVSKLAVELQKLVSIGEEEMPMVIASMQKQLDAEKAAHENTKADLEREKGEKAKGKLKGLADRIETAMGHTLMNSHGSYEECHSASNYPTVGSAAGRGILPRSKNMTVSRAKGEFTAELMRSTQQSSPPPSPYRPTSPFSTYSAPNVSLSSPTFGLAVHSTPPASEPEISPRSHRDHVSPIAAMNSEREPLHPGPLIKSESMDSTGSLASSKANFMDALQSLVRKASISSSIDTRSSSVVSDGNLSPKMGRILSPPPDRPELSEKTLEHLSRKLGHELKVASPEAKRKDDKKKVEKKKTFKGPMFGISISDLLLHKGGSIPFGFEDEVPRVVVECIHWLESNETGDVILNPFDRAPEIDSLRKLYDKKGTVNLTERQPDAGVVMGLILHYLDRLPQPMFDHHIRQTATSIITNFATGENIKLMKNVMSSVEKNERVLLSYLLNYLENQVRDLSRHESLTHQVNRSGDLSQSQTSERRRGVLSAWASKIFKVQSAKPSEMKFLEFLMVNPSCLEISAQHRRMALKGIKVVEMAGLAPGPFCGMILSDYGADVVRVDKPNGNNFDPLARGKRSICINYRDKRGLEVLLRLVEKADVFIDPFRPGAAEHFGFGPKVLCERNPKLIYVRLTGYGQTGPLANRAGHDINYISLNGVLSGSGRKGEKPMFPLNVLGDFAGGGLMAAFGVMVALHHRNTTKKGQVIDVAMTDGVAYLNSFVTAFHGSGLWNSERGTNMLDSGAHFYEIYKTKDDKFVSVGAIEPQFYALLLKGLGLKGEDLPHQNDQSEWDNMKRRFTEIFLTKTRDEWNDIFKDTDACVAPIIGIEELNSHPHTLARNVYRDQDGKLMPRPAPVFSGEMWRQVGGGTNVGNGEHSRDIMREMGLKEEEKRELERSGVVESRKSSLSDVPMEMKEAVLRAQKDKSSSECSFRVNLDDATGYVIEAKCVSSTPKLVTVTLKGHPFNFPIRENRLYQLWEQQVWADITEVYQLSAAVLDVDEKVNDMKVISCTPRWNEVFFPGQVCRGKFIKSELGMQPDMLDVWIRDISSIRKSGGQGMMENEVILTTGESFYAENRCRYLYTLCEDGVYRRLVDQECSPTTHRFLNLAYDITEKKRYEKISNLQRQLIDTTDTIMVVVELLPEGHFKWHMINEAAKKVLYEMRALIGPIEGLNIQEGMTSKELGLHPESLSLYRRLVDKLISTGSQQCSDEIHDLGSNITYFCTACELEPSRYGLLCVDVTEMKRTKSMVEEKEAMLAAQSRFLAVMSHDRPCTDVQTEIRTPLTGIMETLNHFLEKQLHHEDIDVLMMGKGCSEQLLCVINDVLDYSKIEYGELSLEYQPVLLQGVLEESLDIIAMQANRRHLPIVSFNRFPIHTQVQTDRGRLRQIICNLLSNAIKFTEEGQVVMTGRMMDAETLEITVSDSGVGLSEEFKKRIFHPFQQSDSSITRKYGGTGLGLSICKRTCVAMGGDISAESQGKGATFRFHVRTKLTETSEEGNVLKIMVEQLCQTCRGKRIVIIDGKRAQADMLRDMLEPLGCIVETFGDGLQITPTARDCDLVIVDRECLPEGTTTLQSTFPRAIVIFSGNFAPGVERKEEEQFLWKPFKRRQIVKMLHRNLVPQNKPSRLREEKKDEDLNGLRILVAEDNVTNQKVIHRMLSKLGVRHIRVVDDGEKAVRSCRGEERYHLVLMDCNMPVKGGIDATRDIMEMRETDRPCIVGLTADVSAGNRRDCLDAGMSDILTKPVDRDHLRRVVMDAYQSLIIPAAQ</sequence>
<dbReference type="InterPro" id="IPR050509">
    <property type="entry name" value="CoA-transferase_III"/>
</dbReference>
<evidence type="ECO:0000256" key="2">
    <source>
        <dbReference type="ARBA" id="ARBA00022553"/>
    </source>
</evidence>
<dbReference type="Proteomes" id="UP000241769">
    <property type="component" value="Unassembled WGS sequence"/>
</dbReference>
<dbReference type="InterPro" id="IPR023606">
    <property type="entry name" value="CoA-Trfase_III_dom_1_sf"/>
</dbReference>
<feature type="domain" description="Response regulatory" evidence="7">
    <location>
        <begin position="1701"/>
        <end position="1804"/>
    </location>
</feature>
<dbReference type="InterPro" id="IPR008936">
    <property type="entry name" value="Rho_GTPase_activation_prot"/>
</dbReference>
<comment type="similarity">
    <text evidence="1">Belongs to the CoA-transferase III family.</text>
</comment>
<evidence type="ECO:0000259" key="8">
    <source>
        <dbReference type="PROSITE" id="PS50238"/>
    </source>
</evidence>
<dbReference type="InterPro" id="IPR005467">
    <property type="entry name" value="His_kinase_dom"/>
</dbReference>
<dbReference type="Gene3D" id="3.40.50.10540">
    <property type="entry name" value="Crotonobetainyl-coa:carnitine coa-transferase, domain 1"/>
    <property type="match status" value="1"/>
</dbReference>
<dbReference type="SUPFAM" id="SSF55874">
    <property type="entry name" value="ATPase domain of HSP90 chaperone/DNA topoisomerase II/histidine kinase"/>
    <property type="match status" value="1"/>
</dbReference>
<dbReference type="Pfam" id="PF00072">
    <property type="entry name" value="Response_reg"/>
    <property type="match status" value="1"/>
</dbReference>
<accession>A0A2P6NAX2</accession>
<proteinExistence type="inferred from homology"/>
<feature type="region of interest" description="Disordered" evidence="5">
    <location>
        <begin position="427"/>
        <end position="455"/>
    </location>
</feature>
<dbReference type="Gene3D" id="3.40.50.2300">
    <property type="match status" value="1"/>
</dbReference>
<evidence type="ECO:0000256" key="5">
    <source>
        <dbReference type="SAM" id="MobiDB-lite"/>
    </source>
</evidence>
<comment type="caution">
    <text evidence="9">The sequence shown here is derived from an EMBL/GenBank/DDBJ whole genome shotgun (WGS) entry which is preliminary data.</text>
</comment>
<dbReference type="InterPro" id="IPR003661">
    <property type="entry name" value="HisK_dim/P_dom"/>
</dbReference>
<gene>
    <name evidence="9" type="ORF">PROFUN_11212</name>
</gene>
<feature type="coiled-coil region" evidence="4">
    <location>
        <begin position="216"/>
        <end position="243"/>
    </location>
</feature>
<evidence type="ECO:0000256" key="3">
    <source>
        <dbReference type="PROSITE-ProRule" id="PRU00169"/>
    </source>
</evidence>
<dbReference type="Gene3D" id="1.10.555.10">
    <property type="entry name" value="Rho GTPase activation protein"/>
    <property type="match status" value="1"/>
</dbReference>
<feature type="domain" description="Histidine kinase" evidence="6">
    <location>
        <begin position="1460"/>
        <end position="1676"/>
    </location>
</feature>
<feature type="domain" description="Rho-GAP" evidence="8">
    <location>
        <begin position="499"/>
        <end position="705"/>
    </location>
</feature>
<dbReference type="PROSITE" id="PS50110">
    <property type="entry name" value="RESPONSE_REGULATORY"/>
    <property type="match status" value="2"/>
</dbReference>
<evidence type="ECO:0000259" key="6">
    <source>
        <dbReference type="PROSITE" id="PS50109"/>
    </source>
</evidence>
<dbReference type="GO" id="GO:0000155">
    <property type="term" value="F:phosphorelay sensor kinase activity"/>
    <property type="evidence" value="ECO:0007669"/>
    <property type="project" value="InterPro"/>
</dbReference>
<dbReference type="FunFam" id="3.30.565.10:FF:000010">
    <property type="entry name" value="Sensor histidine kinase RcsC"/>
    <property type="match status" value="1"/>
</dbReference>
<dbReference type="Gene3D" id="3.30.565.10">
    <property type="entry name" value="Histidine kinase-like ATPase, C-terminal domain"/>
    <property type="match status" value="1"/>
</dbReference>
<dbReference type="Pfam" id="PF02518">
    <property type="entry name" value="HATPase_c"/>
    <property type="match status" value="1"/>
</dbReference>
<reference evidence="9 10" key="1">
    <citation type="journal article" date="2018" name="Genome Biol. Evol.">
        <title>Multiple Roots of Fruiting Body Formation in Amoebozoa.</title>
        <authorList>
            <person name="Hillmann F."/>
            <person name="Forbes G."/>
            <person name="Novohradska S."/>
            <person name="Ferling I."/>
            <person name="Riege K."/>
            <person name="Groth M."/>
            <person name="Westermann M."/>
            <person name="Marz M."/>
            <person name="Spaller T."/>
            <person name="Winckler T."/>
            <person name="Schaap P."/>
            <person name="Glockner G."/>
        </authorList>
    </citation>
    <scope>NUCLEOTIDE SEQUENCE [LARGE SCALE GENOMIC DNA]</scope>
    <source>
        <strain evidence="9 10">Jena</strain>
    </source>
</reference>
<keyword evidence="2 3" id="KW-0597">Phosphoprotein</keyword>
<dbReference type="SUPFAM" id="SSF89796">
    <property type="entry name" value="CoA-transferase family III (CaiB/BaiF)"/>
    <property type="match status" value="1"/>
</dbReference>
<dbReference type="EMBL" id="MDYQ01000130">
    <property type="protein sequence ID" value="PRP81098.1"/>
    <property type="molecule type" value="Genomic_DNA"/>
</dbReference>
<feature type="modified residue" description="4-aspartylphosphate" evidence="3">
    <location>
        <position position="1748"/>
    </location>
</feature>
<dbReference type="CDD" id="cd16922">
    <property type="entry name" value="HATPase_EvgS-ArcB-TorS-like"/>
    <property type="match status" value="1"/>
</dbReference>
<dbReference type="CDD" id="cd00082">
    <property type="entry name" value="HisKA"/>
    <property type="match status" value="1"/>
</dbReference>
<dbReference type="SMART" id="SM00387">
    <property type="entry name" value="HATPase_c"/>
    <property type="match status" value="1"/>
</dbReference>
<dbReference type="PROSITE" id="PS50238">
    <property type="entry name" value="RHOGAP"/>
    <property type="match status" value="1"/>
</dbReference>
<dbReference type="InterPro" id="IPR036097">
    <property type="entry name" value="HisK_dim/P_sf"/>
</dbReference>
<dbReference type="SMART" id="SM00388">
    <property type="entry name" value="HisKA"/>
    <property type="match status" value="1"/>
</dbReference>
<evidence type="ECO:0000256" key="1">
    <source>
        <dbReference type="ARBA" id="ARBA00008383"/>
    </source>
</evidence>
<organism evidence="9 10">
    <name type="scientific">Planoprotostelium fungivorum</name>
    <dbReference type="NCBI Taxonomy" id="1890364"/>
    <lineage>
        <taxon>Eukaryota</taxon>
        <taxon>Amoebozoa</taxon>
        <taxon>Evosea</taxon>
        <taxon>Variosea</taxon>
        <taxon>Cavosteliida</taxon>
        <taxon>Cavosteliaceae</taxon>
        <taxon>Planoprotostelium</taxon>
    </lineage>
</organism>
<dbReference type="Pfam" id="PF02515">
    <property type="entry name" value="CoA_transf_3"/>
    <property type="match status" value="1"/>
</dbReference>
<dbReference type="InterPro" id="IPR003673">
    <property type="entry name" value="CoA-Trfase_fam_III"/>
</dbReference>
<evidence type="ECO:0000313" key="10">
    <source>
        <dbReference type="Proteomes" id="UP000241769"/>
    </source>
</evidence>
<feature type="region of interest" description="Disordered" evidence="5">
    <location>
        <begin position="1"/>
        <end position="34"/>
    </location>
</feature>
<dbReference type="PROSITE" id="PS50109">
    <property type="entry name" value="HIS_KIN"/>
    <property type="match status" value="1"/>
</dbReference>
<evidence type="ECO:0000313" key="9">
    <source>
        <dbReference type="EMBL" id="PRP81098.1"/>
    </source>
</evidence>
<feature type="domain" description="Response regulatory" evidence="7">
    <location>
        <begin position="1826"/>
        <end position="1944"/>
    </location>
</feature>
<dbReference type="InterPro" id="IPR004358">
    <property type="entry name" value="Sig_transdc_His_kin-like_C"/>
</dbReference>
<dbReference type="Pfam" id="PF00620">
    <property type="entry name" value="RhoGAP"/>
    <property type="match status" value="1"/>
</dbReference>
<dbReference type="OrthoDB" id="16747at2759"/>
<dbReference type="SUPFAM" id="SSF48350">
    <property type="entry name" value="GTPase activation domain, GAP"/>
    <property type="match status" value="1"/>
</dbReference>
<feature type="region of interest" description="Disordered" evidence="5">
    <location>
        <begin position="311"/>
        <end position="332"/>
    </location>
</feature>
<protein>
    <submittedName>
        <fullName evidence="9">Uncharacterized protein</fullName>
    </submittedName>
</protein>
<feature type="modified residue" description="4-aspartylphosphate" evidence="3">
    <location>
        <position position="1877"/>
    </location>
</feature>
<dbReference type="InterPro" id="IPR036890">
    <property type="entry name" value="HATPase_C_sf"/>
</dbReference>
<dbReference type="SUPFAM" id="SSF47384">
    <property type="entry name" value="Homodimeric domain of signal transducing histidine kinase"/>
    <property type="match status" value="1"/>
</dbReference>
<dbReference type="Pfam" id="PF00512">
    <property type="entry name" value="HisKA"/>
    <property type="match status" value="1"/>
</dbReference>
<feature type="compositionally biased region" description="Acidic residues" evidence="5">
    <location>
        <begin position="1"/>
        <end position="21"/>
    </location>
</feature>
<name>A0A2P6NAX2_9EUKA</name>
<dbReference type="STRING" id="1890364.A0A2P6NAX2"/>
<dbReference type="InterPro" id="IPR044855">
    <property type="entry name" value="CoA-Trfase_III_dom3_sf"/>
</dbReference>
<dbReference type="PANTHER" id="PTHR48228">
    <property type="entry name" value="SUCCINYL-COA--D-CITRAMALATE COA-TRANSFERASE"/>
    <property type="match status" value="1"/>
</dbReference>
<dbReference type="InterPro" id="IPR000198">
    <property type="entry name" value="RhoGAP_dom"/>
</dbReference>
<dbReference type="PRINTS" id="PR00344">
    <property type="entry name" value="BCTRLSENSOR"/>
</dbReference>
<keyword evidence="4" id="KW-0175">Coiled coil</keyword>